<dbReference type="Pfam" id="PF01547">
    <property type="entry name" value="SBP_bac_1"/>
    <property type="match status" value="1"/>
</dbReference>
<evidence type="ECO:0000313" key="1">
    <source>
        <dbReference type="EMBL" id="KAB8168714.1"/>
    </source>
</evidence>
<keyword evidence="2" id="KW-1185">Reference proteome</keyword>
<dbReference type="Gene3D" id="3.40.190.10">
    <property type="entry name" value="Periplasmic binding protein-like II"/>
    <property type="match status" value="2"/>
</dbReference>
<organism evidence="1 2">
    <name type="scientific">Streptomyces mimosae</name>
    <dbReference type="NCBI Taxonomy" id="2586635"/>
    <lineage>
        <taxon>Bacteria</taxon>
        <taxon>Bacillati</taxon>
        <taxon>Actinomycetota</taxon>
        <taxon>Actinomycetes</taxon>
        <taxon>Kitasatosporales</taxon>
        <taxon>Streptomycetaceae</taxon>
        <taxon>Streptomyces</taxon>
    </lineage>
</organism>
<dbReference type="EMBL" id="VDLY02000003">
    <property type="protein sequence ID" value="KAB8168714.1"/>
    <property type="molecule type" value="Genomic_DNA"/>
</dbReference>
<protein>
    <submittedName>
        <fullName evidence="1">Extracellular solute-binding protein</fullName>
    </submittedName>
</protein>
<dbReference type="Proteomes" id="UP000314251">
    <property type="component" value="Unassembled WGS sequence"/>
</dbReference>
<sequence length="458" mass="50597">MNRFTAGLFRFCSPRFTEQGGSSMPNRKTALRGLAVALAGALTLTACGGDGGGDDGGKVTLRFTWWGTEGRADRYQAAVDLFEEQNPDITVQTSFAEFNDYWTQRSTDGTSGELPDVMQMDLSRLLEYGNGGLLYDLGEFEGGVLDTSTIEEELLASGRANEQLVAVPTGTNAFALFYNPDLIEELGVELPDWDYTWEEYREFVQAASEAGAGLEPRVYGGNDYTMVWWMFMLHLIQQGIEPFAENGEMNFTEDDMREFVASADPLRQPENITFPTSRTEQLLPKNGFTSGEVPVELNWDNMLSQASQDAGSDNLQLMPPPSGPDGEKHLFFKPTMQLAIGANSAHPEEAAMLIDFLINSPEAGEIIGTELGIPASQERLDSLQVEPGSTDERVIEYEQRLRDEGHVTESAPFHPEGFGAVEQEYVQVLGNEFGYGRLSVDDFVERWFSEAGNLLITS</sequence>
<dbReference type="AlphaFoldDB" id="A0A5N6AJ74"/>
<dbReference type="PANTHER" id="PTHR43649">
    <property type="entry name" value="ARABINOSE-BINDING PROTEIN-RELATED"/>
    <property type="match status" value="1"/>
</dbReference>
<comment type="caution">
    <text evidence="1">The sequence shown here is derived from an EMBL/GenBank/DDBJ whole genome shotgun (WGS) entry which is preliminary data.</text>
</comment>
<dbReference type="SUPFAM" id="SSF53850">
    <property type="entry name" value="Periplasmic binding protein-like II"/>
    <property type="match status" value="1"/>
</dbReference>
<dbReference type="PANTHER" id="PTHR43649:SF11">
    <property type="entry name" value="ABC TRANSPORTER SUBSTRATE-BINDING PROTEIN YESO-RELATED"/>
    <property type="match status" value="1"/>
</dbReference>
<proteinExistence type="predicted"/>
<reference evidence="1" key="1">
    <citation type="submission" date="2019-10" db="EMBL/GenBank/DDBJ databases">
        <title>Nonomuraea sp. nov., isolated from Phyllanthus amarus.</title>
        <authorList>
            <person name="Klykleung N."/>
            <person name="Tanasupawat S."/>
        </authorList>
    </citation>
    <scope>NUCLEOTIDE SEQUENCE [LARGE SCALE GENOMIC DNA]</scope>
    <source>
        <strain evidence="1">3MP-10</strain>
    </source>
</reference>
<accession>A0A5N6AJ74</accession>
<dbReference type="OrthoDB" id="7918484at2"/>
<dbReference type="InterPro" id="IPR006059">
    <property type="entry name" value="SBP"/>
</dbReference>
<name>A0A5N6AJ74_9ACTN</name>
<gene>
    <name evidence="1" type="ORF">FH607_005635</name>
</gene>
<evidence type="ECO:0000313" key="2">
    <source>
        <dbReference type="Proteomes" id="UP000314251"/>
    </source>
</evidence>
<dbReference type="InterPro" id="IPR050490">
    <property type="entry name" value="Bact_solute-bd_prot1"/>
</dbReference>